<dbReference type="Gramene" id="TKV90853">
    <property type="protein sequence ID" value="TKV90853"/>
    <property type="gene ID" value="SEVIR_9G056366v2"/>
</dbReference>
<evidence type="ECO:0000256" key="1">
    <source>
        <dbReference type="SAM" id="MobiDB-lite"/>
    </source>
</evidence>
<proteinExistence type="predicted"/>
<dbReference type="Gramene" id="TKV90852">
    <property type="protein sequence ID" value="TKV90852"/>
    <property type="gene ID" value="SEVIR_9G056366v2"/>
</dbReference>
<organism evidence="2 3">
    <name type="scientific">Setaria viridis</name>
    <name type="common">Green bristlegrass</name>
    <name type="synonym">Setaria italica subsp. viridis</name>
    <dbReference type="NCBI Taxonomy" id="4556"/>
    <lineage>
        <taxon>Eukaryota</taxon>
        <taxon>Viridiplantae</taxon>
        <taxon>Streptophyta</taxon>
        <taxon>Embryophyta</taxon>
        <taxon>Tracheophyta</taxon>
        <taxon>Spermatophyta</taxon>
        <taxon>Magnoliopsida</taxon>
        <taxon>Liliopsida</taxon>
        <taxon>Poales</taxon>
        <taxon>Poaceae</taxon>
        <taxon>PACMAD clade</taxon>
        <taxon>Panicoideae</taxon>
        <taxon>Panicodae</taxon>
        <taxon>Paniceae</taxon>
        <taxon>Cenchrinae</taxon>
        <taxon>Setaria</taxon>
    </lineage>
</organism>
<dbReference type="Proteomes" id="UP000298652">
    <property type="component" value="Chromosome 9"/>
</dbReference>
<dbReference type="EMBL" id="CM016560">
    <property type="protein sequence ID" value="TKV90854.1"/>
    <property type="molecule type" value="Genomic_DNA"/>
</dbReference>
<dbReference type="AlphaFoldDB" id="A0A4U6SRT6"/>
<keyword evidence="3" id="KW-1185">Reference proteome</keyword>
<dbReference type="EMBL" id="CM016560">
    <property type="protein sequence ID" value="TKV90853.1"/>
    <property type="molecule type" value="Genomic_DNA"/>
</dbReference>
<dbReference type="Gramene" id="TKV90854">
    <property type="protein sequence ID" value="TKV90854"/>
    <property type="gene ID" value="SEVIR_9G056366v2"/>
</dbReference>
<gene>
    <name evidence="2" type="ORF">SEVIR_9G056366v2</name>
</gene>
<dbReference type="EMBL" id="CM016560">
    <property type="protein sequence ID" value="TKV90850.1"/>
    <property type="molecule type" value="Genomic_DNA"/>
</dbReference>
<name>A0A4U6SRT6_SETVI</name>
<evidence type="ECO:0000313" key="2">
    <source>
        <dbReference type="EMBL" id="TKV90854.1"/>
    </source>
</evidence>
<reference evidence="2 3" key="1">
    <citation type="submission" date="2019-03" db="EMBL/GenBank/DDBJ databases">
        <title>WGS assembly of Setaria viridis.</title>
        <authorList>
            <person name="Huang P."/>
            <person name="Jenkins J."/>
            <person name="Grimwood J."/>
            <person name="Barry K."/>
            <person name="Healey A."/>
            <person name="Mamidi S."/>
            <person name="Sreedasyam A."/>
            <person name="Shu S."/>
            <person name="Feldman M."/>
            <person name="Wu J."/>
            <person name="Yu Y."/>
            <person name="Chen C."/>
            <person name="Johnson J."/>
            <person name="Rokhsar D."/>
            <person name="Baxter I."/>
            <person name="Schmutz J."/>
            <person name="Brutnell T."/>
            <person name="Kellogg E."/>
        </authorList>
    </citation>
    <scope>NUCLEOTIDE SEQUENCE [LARGE SCALE GENOMIC DNA]</scope>
    <source>
        <strain evidence="3">cv. A10</strain>
    </source>
</reference>
<dbReference type="Gramene" id="TKV90850">
    <property type="protein sequence ID" value="TKV90850"/>
    <property type="gene ID" value="SEVIR_9G056366v2"/>
</dbReference>
<accession>A0A4U6SRT6</accession>
<protein>
    <submittedName>
        <fullName evidence="2">Uncharacterized protein</fullName>
    </submittedName>
</protein>
<evidence type="ECO:0000313" key="3">
    <source>
        <dbReference type="Proteomes" id="UP000298652"/>
    </source>
</evidence>
<dbReference type="EMBL" id="CM016560">
    <property type="protein sequence ID" value="TKV90852.1"/>
    <property type="molecule type" value="Genomic_DNA"/>
</dbReference>
<sequence>MVVNSSHYIADVRWLQLETFTSHPGTEPFASDSDVTCGLLLLFIAAAQSGGTSGSLNRPLHWPLLCRHYLESNNAAAISNELVPRDTGTHGSPQPGYWPDLTSGPTRSGRADQGCEDT</sequence>
<feature type="region of interest" description="Disordered" evidence="1">
    <location>
        <begin position="81"/>
        <end position="118"/>
    </location>
</feature>